<sequence length="507" mass="54826">MGPDNLLQSPSRRSLLAGGVAAGLGIAAAGCSPPEESNHSGLITIPDPAVTLPDEDLTFRVVDSGDTKANYWNELLATYSDKHSHITTEYDALPWNEIEELVPLAVRNKTLHDLVQLLPGPLLNQAIKAEWILPLDDVMPGFEEWKSQYPENVLFEGLHMHGGKTYTFPATADNRYEICLLYSKRLMDEAGFDPESEPLTWDDYREAARKITTAGNGQAYGIVLEGAQENRLDFWINGLAQMGGGYGSNPANGEFDYASDAWYDAFELLQSLLADGSIFPGSTSLTAPQAWPRVATSSAGMVTAGPWVITTWENESPEFEFGVAAHPRPSAEALPIGYAPGKMSDVMFVYSGTTSPEVAGDLMAYHGSIEAAKAWTQIVGPGSPSPYPEAVEAAKESVSAAGRRSLELAEEQVLMPSSVVRNPDVALADQQMEALTPSLGEIVSGVIDGSITDVRSALQDLSDRSNRQRDDAIEAARAAGAEVSREDWVFPNFTPGENYTQDMYGEL</sequence>
<dbReference type="Gene3D" id="3.40.190.10">
    <property type="entry name" value="Periplasmic binding protein-like II"/>
    <property type="match status" value="1"/>
</dbReference>
<evidence type="ECO:0000313" key="2">
    <source>
        <dbReference type="Proteomes" id="UP001519290"/>
    </source>
</evidence>
<protein>
    <submittedName>
        <fullName evidence="1">Multiple sugar transport system substrate-binding protein</fullName>
    </submittedName>
</protein>
<dbReference type="EMBL" id="JAGIOD010000001">
    <property type="protein sequence ID" value="MBP2381521.1"/>
    <property type="molecule type" value="Genomic_DNA"/>
</dbReference>
<dbReference type="InterPro" id="IPR006311">
    <property type="entry name" value="TAT_signal"/>
</dbReference>
<dbReference type="InterPro" id="IPR006059">
    <property type="entry name" value="SBP"/>
</dbReference>
<name>A0ABS4WZK3_9MICO</name>
<dbReference type="PANTHER" id="PTHR43649">
    <property type="entry name" value="ARABINOSE-BINDING PROTEIN-RELATED"/>
    <property type="match status" value="1"/>
</dbReference>
<reference evidence="1 2" key="1">
    <citation type="submission" date="2021-03" db="EMBL/GenBank/DDBJ databases">
        <title>Sequencing the genomes of 1000 actinobacteria strains.</title>
        <authorList>
            <person name="Klenk H.-P."/>
        </authorList>
    </citation>
    <scope>NUCLEOTIDE SEQUENCE [LARGE SCALE GENOMIC DNA]</scope>
    <source>
        <strain evidence="1 2">DSM 14566</strain>
    </source>
</reference>
<evidence type="ECO:0000313" key="1">
    <source>
        <dbReference type="EMBL" id="MBP2381521.1"/>
    </source>
</evidence>
<comment type="caution">
    <text evidence="1">The sequence shown here is derived from an EMBL/GenBank/DDBJ whole genome shotgun (WGS) entry which is preliminary data.</text>
</comment>
<keyword evidence="2" id="KW-1185">Reference proteome</keyword>
<dbReference type="Pfam" id="PF13416">
    <property type="entry name" value="SBP_bac_8"/>
    <property type="match status" value="1"/>
</dbReference>
<dbReference type="PANTHER" id="PTHR43649:SF30">
    <property type="entry name" value="ABC TRANSPORTER SUBSTRATE-BINDING PROTEIN"/>
    <property type="match status" value="1"/>
</dbReference>
<gene>
    <name evidence="1" type="ORF">JOF43_001478</name>
</gene>
<dbReference type="Proteomes" id="UP001519290">
    <property type="component" value="Unassembled WGS sequence"/>
</dbReference>
<keyword evidence="1" id="KW-0762">Sugar transport</keyword>
<organism evidence="1 2">
    <name type="scientific">Brachybacterium sacelli</name>
    <dbReference type="NCBI Taxonomy" id="173364"/>
    <lineage>
        <taxon>Bacteria</taxon>
        <taxon>Bacillati</taxon>
        <taxon>Actinomycetota</taxon>
        <taxon>Actinomycetes</taxon>
        <taxon>Micrococcales</taxon>
        <taxon>Dermabacteraceae</taxon>
        <taxon>Brachybacterium</taxon>
    </lineage>
</organism>
<dbReference type="InterPro" id="IPR050490">
    <property type="entry name" value="Bact_solute-bd_prot1"/>
</dbReference>
<accession>A0ABS4WZK3</accession>
<dbReference type="SUPFAM" id="SSF53850">
    <property type="entry name" value="Periplasmic binding protein-like II"/>
    <property type="match status" value="1"/>
</dbReference>
<proteinExistence type="predicted"/>
<dbReference type="PROSITE" id="PS51318">
    <property type="entry name" value="TAT"/>
    <property type="match status" value="1"/>
</dbReference>
<dbReference type="RefSeq" id="WP_209900745.1">
    <property type="nucleotide sequence ID" value="NZ_BAAAJW010000002.1"/>
</dbReference>
<keyword evidence="1" id="KW-0813">Transport</keyword>